<reference evidence="5" key="1">
    <citation type="submission" date="2023-12" db="EMBL/GenBank/DDBJ databases">
        <title>Novel isolates from deep terrestrial aquifers shed light on the physiology and ecology of the class Limnochordia.</title>
        <authorList>
            <person name="Karnachuk O.V."/>
            <person name="Lukina A.P."/>
            <person name="Avakyan M.R."/>
            <person name="Kadnikov V."/>
            <person name="Begmatov S."/>
            <person name="Beletsky A.V."/>
            <person name="Mardanov A.V."/>
            <person name="Ravin N.V."/>
        </authorList>
    </citation>
    <scope>NUCLEOTIDE SEQUENCE [LARGE SCALE GENOMIC DNA]</scope>
    <source>
        <strain evidence="5">LN</strain>
    </source>
</reference>
<dbReference type="CDD" id="cd00995">
    <property type="entry name" value="PBP2_NikA_DppA_OppA_like"/>
    <property type="match status" value="1"/>
</dbReference>
<dbReference type="InterPro" id="IPR039424">
    <property type="entry name" value="SBP_5"/>
</dbReference>
<accession>A0ABZ1BRM4</accession>
<feature type="signal peptide" evidence="2">
    <location>
        <begin position="1"/>
        <end position="22"/>
    </location>
</feature>
<dbReference type="RefSeq" id="WP_324669865.1">
    <property type="nucleotide sequence ID" value="NZ_CP141614.1"/>
</dbReference>
<dbReference type="Pfam" id="PF00496">
    <property type="entry name" value="SBP_bac_5"/>
    <property type="match status" value="1"/>
</dbReference>
<feature type="domain" description="Solute-binding protein family 5" evidence="3">
    <location>
        <begin position="73"/>
        <end position="524"/>
    </location>
</feature>
<evidence type="ECO:0000256" key="1">
    <source>
        <dbReference type="ARBA" id="ARBA00022729"/>
    </source>
</evidence>
<dbReference type="EMBL" id="CP141614">
    <property type="protein sequence ID" value="WRP15462.1"/>
    <property type="molecule type" value="Genomic_DNA"/>
</dbReference>
<dbReference type="PANTHER" id="PTHR30290">
    <property type="entry name" value="PERIPLASMIC BINDING COMPONENT OF ABC TRANSPORTER"/>
    <property type="match status" value="1"/>
</dbReference>
<dbReference type="Gene3D" id="3.10.105.10">
    <property type="entry name" value="Dipeptide-binding Protein, Domain 3"/>
    <property type="match status" value="1"/>
</dbReference>
<feature type="chain" id="PRO_5046999574" evidence="2">
    <location>
        <begin position="23"/>
        <end position="619"/>
    </location>
</feature>
<protein>
    <submittedName>
        <fullName evidence="4">ABC transporter substrate-binding protein</fullName>
    </submittedName>
</protein>
<sequence length="619" mass="69842">MRWRLTALLLLAMAVAGLPAVAATYETAIFEEPTTLNVFAGLGPQATVWNSYVTYGVYYSTLYGNAAPTFAWVPQLARDVPTPFQEVTENGQTLYTSDVEIRGGIRWADGSLLTADDVVFTYQTLLAFDANKLGGNWPSYANPDVLARVEKLNDYAVRFYLKKQPGLADWQYGILQAPIVQKKTWEPVVQRALASEDPVRTLQAAEVTPDAIGAFKYGRWERGAFFENVANPLSSFKGEVTEFYPNGAVRITNSRTNFTWATTDPAPEGQPDLRVEEGPYVDNVVYRIYQNQNAAILALLRGEVSYIFNSLGLQRGFEQQLRTNPNVEIIRNNTNGFRYLTFNMRREPFNIPEFRQAVATLIDREFVTRDILQGVAFPLATVVPPGNEYWHNPEVTVWGQGMTRGQRIQAAVELLKKAGFSWRREPVVRDAAADDYTPGEGLIMPNGQPVQPFEMLAPAPGYDPLRATFALWIERWAQEIGIPLRARLTDFNTISTRAYDEQDFDMFMLGWSLGIYPDHIYYFFHSSQAGLGGFNAGGYNNPEFDRVAEALLDAQTLEEARELAFEAQEYLARDVPYVVLFDTPVMEAYRRDQIQYPYTEVLGGLQYIYGLPSTVKAMR</sequence>
<keyword evidence="1 2" id="KW-0732">Signal</keyword>
<dbReference type="Proteomes" id="UP001333102">
    <property type="component" value="Chromosome"/>
</dbReference>
<dbReference type="PANTHER" id="PTHR30290:SF38">
    <property type="entry name" value="D,D-DIPEPTIDE-BINDING PERIPLASMIC PROTEIN DDPA-RELATED"/>
    <property type="match status" value="1"/>
</dbReference>
<organism evidence="4 5">
    <name type="scientific">Geochorda subterranea</name>
    <dbReference type="NCBI Taxonomy" id="3109564"/>
    <lineage>
        <taxon>Bacteria</taxon>
        <taxon>Bacillati</taxon>
        <taxon>Bacillota</taxon>
        <taxon>Limnochordia</taxon>
        <taxon>Limnochordales</taxon>
        <taxon>Geochordaceae</taxon>
        <taxon>Geochorda</taxon>
    </lineage>
</organism>
<dbReference type="SUPFAM" id="SSF53850">
    <property type="entry name" value="Periplasmic binding protein-like II"/>
    <property type="match status" value="1"/>
</dbReference>
<dbReference type="InterPro" id="IPR000914">
    <property type="entry name" value="SBP_5_dom"/>
</dbReference>
<dbReference type="Gene3D" id="3.40.190.10">
    <property type="entry name" value="Periplasmic binding protein-like II"/>
    <property type="match status" value="1"/>
</dbReference>
<gene>
    <name evidence="4" type="ORF">VLY81_04675</name>
</gene>
<proteinExistence type="predicted"/>
<evidence type="ECO:0000313" key="4">
    <source>
        <dbReference type="EMBL" id="WRP15462.1"/>
    </source>
</evidence>
<evidence type="ECO:0000313" key="5">
    <source>
        <dbReference type="Proteomes" id="UP001333102"/>
    </source>
</evidence>
<evidence type="ECO:0000259" key="3">
    <source>
        <dbReference type="Pfam" id="PF00496"/>
    </source>
</evidence>
<keyword evidence="5" id="KW-1185">Reference proteome</keyword>
<dbReference type="InterPro" id="IPR030678">
    <property type="entry name" value="Peptide/Ni-bd"/>
</dbReference>
<name>A0ABZ1BRM4_9FIRM</name>
<dbReference type="PIRSF" id="PIRSF002741">
    <property type="entry name" value="MppA"/>
    <property type="match status" value="1"/>
</dbReference>
<evidence type="ECO:0000256" key="2">
    <source>
        <dbReference type="SAM" id="SignalP"/>
    </source>
</evidence>